<dbReference type="RefSeq" id="WP_368454098.1">
    <property type="nucleotide sequence ID" value="NZ_JBFQXQ010000002.1"/>
</dbReference>
<protein>
    <submittedName>
        <fullName evidence="1">Type IV secretion protein Rhs</fullName>
    </submittedName>
</protein>
<comment type="caution">
    <text evidence="1">The sequence shown here is derived from an EMBL/GenBank/DDBJ whole genome shotgun (WGS) entry which is preliminary data.</text>
</comment>
<evidence type="ECO:0000313" key="1">
    <source>
        <dbReference type="EMBL" id="MEX3174043.1"/>
    </source>
</evidence>
<keyword evidence="2" id="KW-1185">Reference proteome</keyword>
<gene>
    <name evidence="1" type="ORF">AB4M04_18400</name>
</gene>
<reference evidence="1 2" key="1">
    <citation type="submission" date="2024-07" db="EMBL/GenBank/DDBJ databases">
        <title>Genomes of novel Serratia strains from suburban soil.</title>
        <authorList>
            <person name="Markert E.X."/>
            <person name="Severe K."/>
            <person name="Severe L."/>
            <person name="Twing K.I."/>
            <person name="Ward L.M."/>
        </authorList>
    </citation>
    <scope>NUCLEOTIDE SEQUENCE [LARGE SCALE GENOMIC DNA]</scope>
    <source>
        <strain evidence="1 2">3C-UT</strain>
    </source>
</reference>
<sequence length="186" mass="21883">MAEKKQDKKQDNDNLKEGGIRLLTTGEIQLAQSVFASTIEYASVWIHKDSYLPFNLQNENTAMTPNGELYFRNQYHDDFSLSLDDMQHLFIHEMSHVWQRARGMNVIGRGLVSWMVSYRYTLDGRLLSEYPMEQQAQIIADNFTFQTHGYYGWQKLRGWEIVTLDGNTSEPIIREMYQKTLRGFPW</sequence>
<organism evidence="1 2">
    <name type="scientific">Serratia quinivorans</name>
    <dbReference type="NCBI Taxonomy" id="137545"/>
    <lineage>
        <taxon>Bacteria</taxon>
        <taxon>Pseudomonadati</taxon>
        <taxon>Pseudomonadota</taxon>
        <taxon>Gammaproteobacteria</taxon>
        <taxon>Enterobacterales</taxon>
        <taxon>Yersiniaceae</taxon>
        <taxon>Serratia</taxon>
    </lineage>
</organism>
<dbReference type="EMBL" id="JBFQXQ010000002">
    <property type="protein sequence ID" value="MEX3174043.1"/>
    <property type="molecule type" value="Genomic_DNA"/>
</dbReference>
<evidence type="ECO:0000313" key="2">
    <source>
        <dbReference type="Proteomes" id="UP001558101"/>
    </source>
</evidence>
<proteinExistence type="predicted"/>
<accession>A0ABV3UMP4</accession>
<name>A0ABV3UMP4_9GAMM</name>
<dbReference type="Proteomes" id="UP001558101">
    <property type="component" value="Unassembled WGS sequence"/>
</dbReference>